<dbReference type="GO" id="GO:0016780">
    <property type="term" value="F:phosphotransferase activity, for other substituted phosphate groups"/>
    <property type="evidence" value="ECO:0007669"/>
    <property type="project" value="TreeGrafter"/>
</dbReference>
<protein>
    <submittedName>
        <fullName evidence="9">Undecaprenyl-phosphate galactosephosphotransferase</fullName>
    </submittedName>
</protein>
<keyword evidence="10" id="KW-1185">Reference proteome</keyword>
<evidence type="ECO:0000259" key="8">
    <source>
        <dbReference type="Pfam" id="PF02397"/>
    </source>
</evidence>
<evidence type="ECO:0000256" key="7">
    <source>
        <dbReference type="SAM" id="Phobius"/>
    </source>
</evidence>
<dbReference type="GO" id="GO:0000271">
    <property type="term" value="P:polysaccharide biosynthetic process"/>
    <property type="evidence" value="ECO:0007669"/>
    <property type="project" value="InterPro"/>
</dbReference>
<accession>A0A2U3QKM5</accession>
<dbReference type="InterPro" id="IPR036291">
    <property type="entry name" value="NAD(P)-bd_dom_sf"/>
</dbReference>
<dbReference type="Pfam" id="PF02397">
    <property type="entry name" value="Bac_transf"/>
    <property type="match status" value="1"/>
</dbReference>
<dbReference type="Gene3D" id="3.40.50.720">
    <property type="entry name" value="NAD(P)-binding Rossmann-like Domain"/>
    <property type="match status" value="1"/>
</dbReference>
<feature type="transmembrane region" description="Helical" evidence="7">
    <location>
        <begin position="12"/>
        <end position="35"/>
    </location>
</feature>
<name>A0A2U3QKM5_9BACT</name>
<keyword evidence="5 7" id="KW-1133">Transmembrane helix</keyword>
<dbReference type="InterPro" id="IPR017472">
    <property type="entry name" value="Undecaprenyl-P_galact_Ptfrase"/>
</dbReference>
<feature type="domain" description="Bacterial sugar transferase" evidence="8">
    <location>
        <begin position="279"/>
        <end position="471"/>
    </location>
</feature>
<feature type="transmembrane region" description="Helical" evidence="7">
    <location>
        <begin position="108"/>
        <end position="128"/>
    </location>
</feature>
<dbReference type="EMBL" id="OUUY01000132">
    <property type="protein sequence ID" value="SPQ01966.1"/>
    <property type="molecule type" value="Genomic_DNA"/>
</dbReference>
<dbReference type="InterPro" id="IPR017475">
    <property type="entry name" value="EPS_sugar_tfrase"/>
</dbReference>
<reference evidence="10" key="1">
    <citation type="submission" date="2018-03" db="EMBL/GenBank/DDBJ databases">
        <authorList>
            <person name="Zecchin S."/>
        </authorList>
    </citation>
    <scope>NUCLEOTIDE SEQUENCE [LARGE SCALE GENOMIC DNA]</scope>
</reference>
<keyword evidence="6 7" id="KW-0472">Membrane</keyword>
<gene>
    <name evidence="9" type="ORF">NBG4_810009</name>
</gene>
<comment type="similarity">
    <text evidence="2">Belongs to the bacterial sugar transferase family.</text>
</comment>
<evidence type="ECO:0000256" key="2">
    <source>
        <dbReference type="ARBA" id="ARBA00006464"/>
    </source>
</evidence>
<sequence length="476" mass="54397">MQRIKAAAEVLAVFFVDTAAILFTFRLALIIRIKVLPIFYAGFPPNLTFSGLADIWWVFAVWIFLFYYEGLYTKRFSFWDEIRALWKVSFFSTVGVFTVLSVGKLGDVMSRTIVIVMGIVSILSLPLIRAVTKNALRRFGLLKRRVLILGAGETGKLIVRALRKEPNYGYEILGFLDDDPAKCGMKIDGIKVHRGVDRAAEYIKGCNIEDLVIAMPGAGKERLQSLINNLQHKVQRILFVPDIFGIAVTGTNLQHFFHEEAFAFEMKNNLSNPINIFIKRGFDICMSVLLLPVLSVPMAVIAAMIRLDSKGQAIFLQERIGKRGEPFNCYKFRTMYENAEEALNGVLDRNPDARLEWNTHWKLSEDPRATRVGRFLRSTSLDELPQIFNVLKGEMSLVGPRPYLPREKQDMGDRDYTILLTKPGITGLWQVSGRSNTSYDYRMSLDSWYVRNWNLWLDVVILLKTIRIVIKREGAY</sequence>
<evidence type="ECO:0000313" key="10">
    <source>
        <dbReference type="Proteomes" id="UP000245125"/>
    </source>
</evidence>
<evidence type="ECO:0000256" key="6">
    <source>
        <dbReference type="ARBA" id="ARBA00023136"/>
    </source>
</evidence>
<dbReference type="InterPro" id="IPR003362">
    <property type="entry name" value="Bact_transf"/>
</dbReference>
<dbReference type="PANTHER" id="PTHR30576:SF10">
    <property type="entry name" value="SLL5057 PROTEIN"/>
    <property type="match status" value="1"/>
</dbReference>
<organism evidence="9 10">
    <name type="scientific">Candidatus Sulfobium mesophilum</name>
    <dbReference type="NCBI Taxonomy" id="2016548"/>
    <lineage>
        <taxon>Bacteria</taxon>
        <taxon>Pseudomonadati</taxon>
        <taxon>Nitrospirota</taxon>
        <taxon>Nitrospiria</taxon>
        <taxon>Nitrospirales</taxon>
        <taxon>Nitrospiraceae</taxon>
        <taxon>Candidatus Sulfobium</taxon>
    </lineage>
</organism>
<dbReference type="PANTHER" id="PTHR30576">
    <property type="entry name" value="COLANIC BIOSYNTHESIS UDP-GLUCOSE LIPID CARRIER TRANSFERASE"/>
    <property type="match status" value="1"/>
</dbReference>
<evidence type="ECO:0000256" key="1">
    <source>
        <dbReference type="ARBA" id="ARBA00004141"/>
    </source>
</evidence>
<proteinExistence type="inferred from homology"/>
<evidence type="ECO:0000313" key="9">
    <source>
        <dbReference type="EMBL" id="SPQ01966.1"/>
    </source>
</evidence>
<dbReference type="NCBIfam" id="TIGR03022">
    <property type="entry name" value="WbaP_sugtrans"/>
    <property type="match status" value="1"/>
</dbReference>
<comment type="subcellular location">
    <subcellularLocation>
        <location evidence="1">Membrane</location>
        <topology evidence="1">Multi-pass membrane protein</topology>
    </subcellularLocation>
</comment>
<dbReference type="NCBIfam" id="TIGR03025">
    <property type="entry name" value="EPS_sugtrans"/>
    <property type="match status" value="1"/>
</dbReference>
<evidence type="ECO:0000256" key="5">
    <source>
        <dbReference type="ARBA" id="ARBA00022989"/>
    </source>
</evidence>
<dbReference type="GO" id="GO:0005886">
    <property type="term" value="C:plasma membrane"/>
    <property type="evidence" value="ECO:0007669"/>
    <property type="project" value="InterPro"/>
</dbReference>
<evidence type="ECO:0000256" key="4">
    <source>
        <dbReference type="ARBA" id="ARBA00022692"/>
    </source>
</evidence>
<dbReference type="Pfam" id="PF13727">
    <property type="entry name" value="CoA_binding_3"/>
    <property type="match status" value="1"/>
</dbReference>
<feature type="transmembrane region" description="Helical" evidence="7">
    <location>
        <begin position="284"/>
        <end position="305"/>
    </location>
</feature>
<dbReference type="SUPFAM" id="SSF51735">
    <property type="entry name" value="NAD(P)-binding Rossmann-fold domains"/>
    <property type="match status" value="1"/>
</dbReference>
<keyword evidence="4 7" id="KW-0812">Transmembrane</keyword>
<feature type="transmembrane region" description="Helical" evidence="7">
    <location>
        <begin position="55"/>
        <end position="72"/>
    </location>
</feature>
<keyword evidence="3 9" id="KW-0808">Transferase</keyword>
<evidence type="ECO:0000256" key="3">
    <source>
        <dbReference type="ARBA" id="ARBA00022679"/>
    </source>
</evidence>
<dbReference type="AlphaFoldDB" id="A0A2U3QKM5"/>
<feature type="transmembrane region" description="Helical" evidence="7">
    <location>
        <begin position="84"/>
        <end position="102"/>
    </location>
</feature>
<dbReference type="Proteomes" id="UP000245125">
    <property type="component" value="Unassembled WGS sequence"/>
</dbReference>